<feature type="chain" id="PRO_5032554044" evidence="1">
    <location>
        <begin position="25"/>
        <end position="373"/>
    </location>
</feature>
<comment type="caution">
    <text evidence="3">The sequence shown here is derived from an EMBL/GenBank/DDBJ whole genome shotgun (WGS) entry which is preliminary data.</text>
</comment>
<evidence type="ECO:0000313" key="4">
    <source>
        <dbReference type="Proteomes" id="UP000585665"/>
    </source>
</evidence>
<keyword evidence="4" id="KW-1185">Reference proteome</keyword>
<organism evidence="3 4">
    <name type="scientific">Ameyamaea chiangmaiensis</name>
    <dbReference type="NCBI Taxonomy" id="442969"/>
    <lineage>
        <taxon>Bacteria</taxon>
        <taxon>Pseudomonadati</taxon>
        <taxon>Pseudomonadota</taxon>
        <taxon>Alphaproteobacteria</taxon>
        <taxon>Acetobacterales</taxon>
        <taxon>Acetobacteraceae</taxon>
        <taxon>Ameyamaea</taxon>
    </lineage>
</organism>
<gene>
    <name evidence="3" type="ORF">HUK82_13830</name>
</gene>
<evidence type="ECO:0000313" key="3">
    <source>
        <dbReference type="EMBL" id="NVN41635.1"/>
    </source>
</evidence>
<dbReference type="Proteomes" id="UP000585665">
    <property type="component" value="Unassembled WGS sequence"/>
</dbReference>
<reference evidence="3 4" key="1">
    <citation type="submission" date="2020-06" db="EMBL/GenBank/DDBJ databases">
        <title>Description of novel acetic acid bacteria.</title>
        <authorList>
            <person name="Sombolestani A."/>
        </authorList>
    </citation>
    <scope>NUCLEOTIDE SEQUENCE [LARGE SCALE GENOMIC DNA]</scope>
    <source>
        <strain evidence="3 4">LMG 27010</strain>
    </source>
</reference>
<dbReference type="PANTHER" id="PTHR37549">
    <property type="entry name" value="LIPOPROTEIN LPRI"/>
    <property type="match status" value="1"/>
</dbReference>
<dbReference type="Pfam" id="PF07007">
    <property type="entry name" value="LprI"/>
    <property type="match status" value="1"/>
</dbReference>
<accession>A0A850PAQ5</accession>
<dbReference type="PANTHER" id="PTHR37549:SF1">
    <property type="entry name" value="LIPOPROTEIN LPRI"/>
    <property type="match status" value="1"/>
</dbReference>
<dbReference type="InterPro" id="IPR052755">
    <property type="entry name" value="Lysozyme_Inhibitor_LprI"/>
</dbReference>
<name>A0A850PAQ5_9PROT</name>
<feature type="signal peptide" evidence="1">
    <location>
        <begin position="1"/>
        <end position="24"/>
    </location>
</feature>
<proteinExistence type="predicted"/>
<dbReference type="Gene3D" id="1.20.1270.180">
    <property type="match status" value="1"/>
</dbReference>
<dbReference type="PROSITE" id="PS51257">
    <property type="entry name" value="PROKAR_LIPOPROTEIN"/>
    <property type="match status" value="1"/>
</dbReference>
<evidence type="ECO:0000259" key="2">
    <source>
        <dbReference type="Pfam" id="PF07007"/>
    </source>
</evidence>
<evidence type="ECO:0000256" key="1">
    <source>
        <dbReference type="SAM" id="SignalP"/>
    </source>
</evidence>
<dbReference type="InterPro" id="IPR009739">
    <property type="entry name" value="LprI-like_N"/>
</dbReference>
<protein>
    <submittedName>
        <fullName evidence="3">DUF1311 domain-containing protein</fullName>
    </submittedName>
</protein>
<dbReference type="AlphaFoldDB" id="A0A850PAQ5"/>
<dbReference type="EMBL" id="JABXXR010000157">
    <property type="protein sequence ID" value="NVN41635.1"/>
    <property type="molecule type" value="Genomic_DNA"/>
</dbReference>
<feature type="domain" description="Lysozyme inhibitor LprI-like N-terminal" evidence="2">
    <location>
        <begin position="29"/>
        <end position="119"/>
    </location>
</feature>
<dbReference type="GO" id="GO:0005576">
    <property type="term" value="C:extracellular region"/>
    <property type="evidence" value="ECO:0007669"/>
    <property type="project" value="TreeGrafter"/>
</dbReference>
<keyword evidence="1" id="KW-0732">Signal</keyword>
<sequence>MIRTAMAVVTVMALSGAACRPAHAASFDCAAANTARETLVCSDQDLSDLDTRLGALYQQRRALLGPQGVRDLARSEQSWLNASSTLCTSLPPAIPGGPDNAPSPRSCLQDQYLRRLEQLAQVGRQIGPYRFNRLDLFSVTPIVGKRSDDMGQVPGLSIAHVAWPQIDDATTASAIAWNRQMTRAIPVAGADDCHDRDLSTEYAIGLANQQAISVAWSNDEYCHGAAHGLFWAGGDTRVMQVPPRALAPADLFGPGDAWKAPLRLLLFRSVWAQGWRPTDASDAVPEADIAPLAAAVSTIRAAGQSIPAHWEAGLTGEFMKKFVDPAQWFLTPDGIEVHFSAYDGGCHACTPEHPATVRWADLKPYLKAGAPVP</sequence>
<dbReference type="RefSeq" id="WP_176614517.1">
    <property type="nucleotide sequence ID" value="NZ_JABXXR010000157.1"/>
</dbReference>